<keyword evidence="4" id="KW-0597">Phosphoprotein</keyword>
<dbReference type="GO" id="GO:0006954">
    <property type="term" value="P:inflammatory response"/>
    <property type="evidence" value="ECO:0007669"/>
    <property type="project" value="TreeGrafter"/>
</dbReference>
<feature type="transmembrane region" description="Helical" evidence="14">
    <location>
        <begin position="127"/>
        <end position="148"/>
    </location>
</feature>
<dbReference type="GO" id="GO:0007204">
    <property type="term" value="P:positive regulation of cytosolic calcium ion concentration"/>
    <property type="evidence" value="ECO:0007669"/>
    <property type="project" value="TreeGrafter"/>
</dbReference>
<dbReference type="InterPro" id="IPR001105">
    <property type="entry name" value="Thbox_rcpt"/>
</dbReference>
<feature type="transmembrane region" description="Helical" evidence="14">
    <location>
        <begin position="46"/>
        <end position="68"/>
    </location>
</feature>
<dbReference type="GO" id="GO:0007189">
    <property type="term" value="P:adenylate cyclase-activating G protein-coupled receptor signaling pathway"/>
    <property type="evidence" value="ECO:0007669"/>
    <property type="project" value="TreeGrafter"/>
</dbReference>
<keyword evidence="10" id="KW-0675">Receptor</keyword>
<keyword evidence="17" id="KW-1185">Reference proteome</keyword>
<organism evidence="16 17">
    <name type="scientific">Acanthochromis polyacanthus</name>
    <name type="common">spiny chromis</name>
    <dbReference type="NCBI Taxonomy" id="80966"/>
    <lineage>
        <taxon>Eukaryota</taxon>
        <taxon>Metazoa</taxon>
        <taxon>Chordata</taxon>
        <taxon>Craniata</taxon>
        <taxon>Vertebrata</taxon>
        <taxon>Euteleostomi</taxon>
        <taxon>Actinopterygii</taxon>
        <taxon>Neopterygii</taxon>
        <taxon>Teleostei</taxon>
        <taxon>Neoteleostei</taxon>
        <taxon>Acanthomorphata</taxon>
        <taxon>Ovalentaria</taxon>
        <taxon>Pomacentridae</taxon>
        <taxon>Acanthochromis</taxon>
    </lineage>
</organism>
<dbReference type="STRING" id="80966.ENSAPOP00000020128"/>
<dbReference type="Gene3D" id="1.20.1070.10">
    <property type="entry name" value="Rhodopsin 7-helix transmembrane proteins"/>
    <property type="match status" value="1"/>
</dbReference>
<evidence type="ECO:0000256" key="11">
    <source>
        <dbReference type="ARBA" id="ARBA00023180"/>
    </source>
</evidence>
<evidence type="ECO:0000256" key="2">
    <source>
        <dbReference type="ARBA" id="ARBA00017628"/>
    </source>
</evidence>
<keyword evidence="12" id="KW-0807">Transducer</keyword>
<feature type="transmembrane region" description="Helical" evidence="14">
    <location>
        <begin position="286"/>
        <end position="306"/>
    </location>
</feature>
<reference evidence="16" key="1">
    <citation type="submission" date="2025-08" db="UniProtKB">
        <authorList>
            <consortium name="Ensembl"/>
        </authorList>
    </citation>
    <scope>IDENTIFICATION</scope>
</reference>
<dbReference type="PRINTS" id="PR01788">
    <property type="entry name" value="PROSTANOIDR"/>
</dbReference>
<comment type="subcellular location">
    <subcellularLocation>
        <location evidence="1">Cell membrane</location>
        <topology evidence="1">Multi-pass membrane protein</topology>
    </subcellularLocation>
</comment>
<dbReference type="GeneTree" id="ENSGT01030000234559"/>
<feature type="transmembrane region" description="Helical" evidence="14">
    <location>
        <begin position="80"/>
        <end position="107"/>
    </location>
</feature>
<evidence type="ECO:0000256" key="13">
    <source>
        <dbReference type="ARBA" id="ARBA00029815"/>
    </source>
</evidence>
<dbReference type="Proteomes" id="UP000257200">
    <property type="component" value="Unplaced"/>
</dbReference>
<dbReference type="PANTHER" id="PTHR11866:SF33">
    <property type="entry name" value="THROMBOXANE A2 RECEPTOR"/>
    <property type="match status" value="1"/>
</dbReference>
<name>A0A3Q1FSA9_9TELE</name>
<dbReference type="PRINTS" id="PR00429">
    <property type="entry name" value="THROMBOXANER"/>
</dbReference>
<evidence type="ECO:0000313" key="16">
    <source>
        <dbReference type="Ensembl" id="ENSAPOP00000020128.1"/>
    </source>
</evidence>
<protein>
    <recommendedName>
        <fullName evidence="2">Thromboxane A2 receptor</fullName>
    </recommendedName>
    <alternativeName>
        <fullName evidence="13">Prostanoid TP receptor</fullName>
    </alternativeName>
</protein>
<dbReference type="InterPro" id="IPR000276">
    <property type="entry name" value="GPCR_Rhodpsn"/>
</dbReference>
<evidence type="ECO:0000256" key="1">
    <source>
        <dbReference type="ARBA" id="ARBA00004651"/>
    </source>
</evidence>
<evidence type="ECO:0000256" key="5">
    <source>
        <dbReference type="ARBA" id="ARBA00022692"/>
    </source>
</evidence>
<dbReference type="FunFam" id="1.20.1070.10:FF:000163">
    <property type="entry name" value="Thromboxane A2 receptor"/>
    <property type="match status" value="1"/>
</dbReference>
<keyword evidence="6 14" id="KW-1133">Transmembrane helix</keyword>
<evidence type="ECO:0000256" key="8">
    <source>
        <dbReference type="ARBA" id="ARBA00023136"/>
    </source>
</evidence>
<keyword evidence="11" id="KW-0325">Glycoprotein</keyword>
<proteinExistence type="predicted"/>
<evidence type="ECO:0000256" key="10">
    <source>
        <dbReference type="ARBA" id="ARBA00023170"/>
    </source>
</evidence>
<dbReference type="InParanoid" id="A0A3Q1FSA9"/>
<sequence>IFPFFTPACLTSEICVDLKDRNSYTHRGNERPSLNSTSPPLQPSGLWMSCFTMIFGAISNLTALGILAKTRVRFRRHSRAPFFLLTVALLLVDLGGHVVPGAFALYLHVHQRYRMQAMKPTGMFCHIFGASMVFFGLCPLLFGCAMAVERCVAITQPFFHASMISVAHARRVVFFLSALALVLAVLPLFAVGTYTIQFPGTWCFLPIHDPQSAADTNLALAFSSLGLTALTFSLLCNILSGLVLLQTRMKSYSVNAKPGVRRDRRTSSASSSSLFCSLDVEMMTQLAAITVVLCVCWSPLLVSLMSFHRASGPVKDEFLLLGLRMASWNQILDPWVYILLRRTVLFRVCCGVSTRRNTVIANSSCAETRRQAFSLQ</sequence>
<keyword evidence="5 14" id="KW-0812">Transmembrane</keyword>
<keyword evidence="8 14" id="KW-0472">Membrane</keyword>
<dbReference type="GO" id="GO:0005886">
    <property type="term" value="C:plasma membrane"/>
    <property type="evidence" value="ECO:0007669"/>
    <property type="project" value="UniProtKB-SubCell"/>
</dbReference>
<dbReference type="PANTHER" id="PTHR11866">
    <property type="entry name" value="G-PROTEIN COUPLED RECEPTOR FAMILY 1 MEMBER"/>
    <property type="match status" value="1"/>
</dbReference>
<dbReference type="Pfam" id="PF00001">
    <property type="entry name" value="7tm_1"/>
    <property type="match status" value="1"/>
</dbReference>
<evidence type="ECO:0000256" key="4">
    <source>
        <dbReference type="ARBA" id="ARBA00022553"/>
    </source>
</evidence>
<dbReference type="AlphaFoldDB" id="A0A3Q1FSA9"/>
<dbReference type="GO" id="GO:0004957">
    <property type="term" value="F:prostaglandin E receptor activity"/>
    <property type="evidence" value="ECO:0007669"/>
    <property type="project" value="TreeGrafter"/>
</dbReference>
<evidence type="ECO:0000256" key="6">
    <source>
        <dbReference type="ARBA" id="ARBA00022989"/>
    </source>
</evidence>
<evidence type="ECO:0000256" key="14">
    <source>
        <dbReference type="SAM" id="Phobius"/>
    </source>
</evidence>
<dbReference type="Ensembl" id="ENSAPOT00000035133.1">
    <property type="protein sequence ID" value="ENSAPOP00000020128.1"/>
    <property type="gene ID" value="ENSAPOG00000023666.1"/>
</dbReference>
<dbReference type="GO" id="GO:0004960">
    <property type="term" value="F:thromboxane receptor activity"/>
    <property type="evidence" value="ECO:0007669"/>
    <property type="project" value="InterPro"/>
</dbReference>
<accession>A0A3Q1FSA9</accession>
<feature type="domain" description="G-protein coupled receptors family 1 profile" evidence="15">
    <location>
        <begin position="59"/>
        <end position="337"/>
    </location>
</feature>
<evidence type="ECO:0000256" key="3">
    <source>
        <dbReference type="ARBA" id="ARBA00022475"/>
    </source>
</evidence>
<evidence type="ECO:0000256" key="7">
    <source>
        <dbReference type="ARBA" id="ARBA00023040"/>
    </source>
</evidence>
<reference evidence="16" key="2">
    <citation type="submission" date="2025-09" db="UniProtKB">
        <authorList>
            <consortium name="Ensembl"/>
        </authorList>
    </citation>
    <scope>IDENTIFICATION</scope>
</reference>
<dbReference type="SUPFAM" id="SSF81321">
    <property type="entry name" value="Family A G protein-coupled receptor-like"/>
    <property type="match status" value="1"/>
</dbReference>
<dbReference type="PROSITE" id="PS50262">
    <property type="entry name" value="G_PROTEIN_RECEP_F1_2"/>
    <property type="match status" value="1"/>
</dbReference>
<dbReference type="GO" id="GO:0004958">
    <property type="term" value="F:prostaglandin F receptor activity"/>
    <property type="evidence" value="ECO:0007669"/>
    <property type="project" value="Ensembl"/>
</dbReference>
<evidence type="ECO:0000256" key="9">
    <source>
        <dbReference type="ARBA" id="ARBA00023157"/>
    </source>
</evidence>
<evidence type="ECO:0000259" key="15">
    <source>
        <dbReference type="PROSITE" id="PS50262"/>
    </source>
</evidence>
<feature type="transmembrane region" description="Helical" evidence="14">
    <location>
        <begin position="172"/>
        <end position="198"/>
    </location>
</feature>
<feature type="transmembrane region" description="Helical" evidence="14">
    <location>
        <begin position="318"/>
        <end position="340"/>
    </location>
</feature>
<feature type="transmembrane region" description="Helical" evidence="14">
    <location>
        <begin position="218"/>
        <end position="245"/>
    </location>
</feature>
<keyword evidence="7" id="KW-0297">G-protein coupled receptor</keyword>
<evidence type="ECO:0000313" key="17">
    <source>
        <dbReference type="Proteomes" id="UP000257200"/>
    </source>
</evidence>
<keyword evidence="3" id="KW-1003">Cell membrane</keyword>
<dbReference type="InterPro" id="IPR017452">
    <property type="entry name" value="GPCR_Rhodpsn_7TM"/>
</dbReference>
<dbReference type="InterPro" id="IPR008365">
    <property type="entry name" value="Prostanoid_rcpt"/>
</dbReference>
<keyword evidence="9" id="KW-1015">Disulfide bond</keyword>
<evidence type="ECO:0000256" key="12">
    <source>
        <dbReference type="ARBA" id="ARBA00023224"/>
    </source>
</evidence>
<dbReference type="PROSITE" id="PS00237">
    <property type="entry name" value="G_PROTEIN_RECEP_F1_1"/>
    <property type="match status" value="1"/>
</dbReference>